<sequence length="218" mass="24575">MRSIKMLAFSEVTLKRATKINIQDAIIEAIVFASKESFENTGVHIRKMPEYYLNVLIAHRLTNIFPSLGYRLEMPVKEALLGLGVNSAENGDDLRDGGRFDIVLTSKKSRKLRHVIEVKRSLSNRQLLKDAKRLKALATERHQSKRLETGFIATVSRLKISPRANNIDGLLDTRMSNIQRCLGSSMNVSCRFQVLDSGLFGFPVHESLVVTVFCLQKS</sequence>
<evidence type="ECO:0000313" key="2">
    <source>
        <dbReference type="Proteomes" id="UP000236745"/>
    </source>
</evidence>
<keyword evidence="2" id="KW-1185">Reference proteome</keyword>
<dbReference type="RefSeq" id="WP_104003722.1">
    <property type="nucleotide sequence ID" value="NZ_FNVQ01000002.1"/>
</dbReference>
<reference evidence="1 2" key="1">
    <citation type="submission" date="2016-10" db="EMBL/GenBank/DDBJ databases">
        <authorList>
            <person name="de Groot N.N."/>
        </authorList>
    </citation>
    <scope>NUCLEOTIDE SEQUENCE [LARGE SCALE GENOMIC DNA]</scope>
    <source>
        <strain evidence="1 2">DSM 22012</strain>
    </source>
</reference>
<evidence type="ECO:0000313" key="1">
    <source>
        <dbReference type="EMBL" id="SEG59342.1"/>
    </source>
</evidence>
<dbReference type="Proteomes" id="UP000236745">
    <property type="component" value="Unassembled WGS sequence"/>
</dbReference>
<name>A0A1H6BF99_9GAMM</name>
<organism evidence="1 2">
    <name type="scientific">Marinobacterium lutimaris</name>
    <dbReference type="NCBI Taxonomy" id="568106"/>
    <lineage>
        <taxon>Bacteria</taxon>
        <taxon>Pseudomonadati</taxon>
        <taxon>Pseudomonadota</taxon>
        <taxon>Gammaproteobacteria</taxon>
        <taxon>Oceanospirillales</taxon>
        <taxon>Oceanospirillaceae</taxon>
        <taxon>Marinobacterium</taxon>
    </lineage>
</organism>
<proteinExistence type="predicted"/>
<dbReference type="EMBL" id="FNVQ01000002">
    <property type="protein sequence ID" value="SEG59342.1"/>
    <property type="molecule type" value="Genomic_DNA"/>
</dbReference>
<protein>
    <submittedName>
        <fullName evidence="1">Uncharacterized protein</fullName>
    </submittedName>
</protein>
<dbReference type="OrthoDB" id="7026147at2"/>
<gene>
    <name evidence="1" type="ORF">SAMN05444390_102620</name>
</gene>
<accession>A0A1H6BF99</accession>
<dbReference type="AlphaFoldDB" id="A0A1H6BF99"/>